<gene>
    <name evidence="6" type="ORF">DES49_2935</name>
</gene>
<comment type="similarity">
    <text evidence="1">Belongs to the GSP E family.</text>
</comment>
<dbReference type="InterPro" id="IPR027417">
    <property type="entry name" value="P-loop_NTPase"/>
</dbReference>
<proteinExistence type="inferred from homology"/>
<dbReference type="Pfam" id="PF05157">
    <property type="entry name" value="MshEN"/>
    <property type="match status" value="1"/>
</dbReference>
<organism evidence="6 7">
    <name type="scientific">Halospina denitrificans</name>
    <dbReference type="NCBI Taxonomy" id="332522"/>
    <lineage>
        <taxon>Bacteria</taxon>
        <taxon>Pseudomonadati</taxon>
        <taxon>Pseudomonadota</taxon>
        <taxon>Gammaproteobacteria</taxon>
        <taxon>Halospina</taxon>
    </lineage>
</organism>
<dbReference type="InterPro" id="IPR001482">
    <property type="entry name" value="T2SS/T4SS_dom"/>
</dbReference>
<dbReference type="InterPro" id="IPR003593">
    <property type="entry name" value="AAA+_ATPase"/>
</dbReference>
<sequence>MAEQRKKVRIGDLLVQNEVITEDQLQTALQEQKKTGRKLGKTLTGLGYLDEDQLLNFLSKQLDIPFVQLRHYNFDDDLIKKLPEAQARRFRAIVLAERNGELLVGMADPMDIFAYDELVRLLKQPVKQAVVRESELLNTLDLVYRRTDEIASLAEELDDEIGDEAFDLSDLGNDSDVNEAPVVRLLQTIFEDAVQARSSDVHIEPDETVIRIRQRIDGVLQEQVMKEKRIHSALVLRLKLMAGLNISEKRVPQDGRFNIRVRGRSIDVRVSTLPVQYGESVVMRLLDQSEGILNLESTGMPPDIIRRFRRLIHRPFGMILVTGPTGSGKTTTLYGALTELNKPEVKVITAEDPVEYRLPRITQVQVNSRIGLDFASVLRSALRQDPDIILVGEMRDQETVEIGLRAAMTGHLVLSTLHTNDAISSAMRLLDMGAEPFLVSSSISGVLAQRLVRKVCDNCKAPYTPSRQEQVWLDSIRSMSGSDRAERETESLPNTEPSGEEVGEDRDESLELSLSDELLESSEPEPSLEGGGASGFVKGNGCYQCGNTGYRGRIGVHELLEMDDDMLDALRRADYAAFERAARASPGYESLDRCALRYAEQGITTLEEVARVSATLSGNISNDKGEV</sequence>
<evidence type="ECO:0000256" key="3">
    <source>
        <dbReference type="ARBA" id="ARBA00022840"/>
    </source>
</evidence>
<feature type="compositionally biased region" description="Acidic residues" evidence="4">
    <location>
        <begin position="498"/>
        <end position="510"/>
    </location>
</feature>
<dbReference type="SMART" id="SM00382">
    <property type="entry name" value="AAA"/>
    <property type="match status" value="1"/>
</dbReference>
<evidence type="ECO:0000256" key="2">
    <source>
        <dbReference type="ARBA" id="ARBA00022741"/>
    </source>
</evidence>
<dbReference type="GO" id="GO:0005524">
    <property type="term" value="F:ATP binding"/>
    <property type="evidence" value="ECO:0007669"/>
    <property type="project" value="UniProtKB-KW"/>
</dbReference>
<feature type="domain" description="Bacterial type II secretion system protein E" evidence="5">
    <location>
        <begin position="382"/>
        <end position="396"/>
    </location>
</feature>
<dbReference type="AlphaFoldDB" id="A0A4R7JJ86"/>
<feature type="region of interest" description="Disordered" evidence="4">
    <location>
        <begin position="479"/>
        <end position="511"/>
    </location>
</feature>
<dbReference type="Gene3D" id="3.30.300.160">
    <property type="entry name" value="Type II secretion system, protein E, N-terminal domain"/>
    <property type="match status" value="1"/>
</dbReference>
<evidence type="ECO:0000256" key="1">
    <source>
        <dbReference type="ARBA" id="ARBA00006611"/>
    </source>
</evidence>
<evidence type="ECO:0000256" key="4">
    <source>
        <dbReference type="SAM" id="MobiDB-lite"/>
    </source>
</evidence>
<dbReference type="PANTHER" id="PTHR30258">
    <property type="entry name" value="TYPE II SECRETION SYSTEM PROTEIN GSPE-RELATED"/>
    <property type="match status" value="1"/>
</dbReference>
<name>A0A4R7JJ86_9GAMM</name>
<dbReference type="SUPFAM" id="SSF52540">
    <property type="entry name" value="P-loop containing nucleoside triphosphate hydrolases"/>
    <property type="match status" value="2"/>
</dbReference>
<dbReference type="PANTHER" id="PTHR30258:SF29">
    <property type="entry name" value="MSHA PILUS ASSEMBLY ATPASE MSHE"/>
    <property type="match status" value="1"/>
</dbReference>
<dbReference type="Proteomes" id="UP000295830">
    <property type="component" value="Unassembled WGS sequence"/>
</dbReference>
<reference evidence="6 7" key="1">
    <citation type="submission" date="2019-03" db="EMBL/GenBank/DDBJ databases">
        <title>Genomic Encyclopedia of Type Strains, Phase IV (KMG-IV): sequencing the most valuable type-strain genomes for metagenomic binning, comparative biology and taxonomic classification.</title>
        <authorList>
            <person name="Goeker M."/>
        </authorList>
    </citation>
    <scope>NUCLEOTIDE SEQUENCE [LARGE SCALE GENOMIC DNA]</scope>
    <source>
        <strain evidence="6 7">DSM 15505</strain>
    </source>
</reference>
<dbReference type="Gene3D" id="3.30.450.90">
    <property type="match status" value="1"/>
</dbReference>
<evidence type="ECO:0000313" key="7">
    <source>
        <dbReference type="Proteomes" id="UP000295830"/>
    </source>
</evidence>
<evidence type="ECO:0000313" key="6">
    <source>
        <dbReference type="EMBL" id="TDT36983.1"/>
    </source>
</evidence>
<comment type="caution">
    <text evidence="6">The sequence shown here is derived from an EMBL/GenBank/DDBJ whole genome shotgun (WGS) entry which is preliminary data.</text>
</comment>
<protein>
    <submittedName>
        <fullName evidence="6">MSHA biogenesis protein MshE</fullName>
    </submittedName>
</protein>
<keyword evidence="7" id="KW-1185">Reference proteome</keyword>
<dbReference type="SUPFAM" id="SSF160246">
    <property type="entry name" value="EspE N-terminal domain-like"/>
    <property type="match status" value="1"/>
</dbReference>
<dbReference type="RefSeq" id="WP_243865064.1">
    <property type="nucleotide sequence ID" value="NZ_SOAX01000008.1"/>
</dbReference>
<evidence type="ECO:0000259" key="5">
    <source>
        <dbReference type="PROSITE" id="PS00662"/>
    </source>
</evidence>
<dbReference type="CDD" id="cd01129">
    <property type="entry name" value="PulE-GspE-like"/>
    <property type="match status" value="1"/>
</dbReference>
<dbReference type="PROSITE" id="PS00662">
    <property type="entry name" value="T2SP_E"/>
    <property type="match status" value="1"/>
</dbReference>
<dbReference type="GO" id="GO:0005886">
    <property type="term" value="C:plasma membrane"/>
    <property type="evidence" value="ECO:0007669"/>
    <property type="project" value="TreeGrafter"/>
</dbReference>
<dbReference type="InterPro" id="IPR037257">
    <property type="entry name" value="T2SS_E_N_sf"/>
</dbReference>
<dbReference type="GO" id="GO:0016887">
    <property type="term" value="F:ATP hydrolysis activity"/>
    <property type="evidence" value="ECO:0007669"/>
    <property type="project" value="TreeGrafter"/>
</dbReference>
<dbReference type="FunFam" id="3.30.450.90:FF:000001">
    <property type="entry name" value="Type II secretion system ATPase GspE"/>
    <property type="match status" value="1"/>
</dbReference>
<dbReference type="FunFam" id="3.40.50.300:FF:000398">
    <property type="entry name" value="Type IV pilus assembly ATPase PilB"/>
    <property type="match status" value="1"/>
</dbReference>
<keyword evidence="2" id="KW-0547">Nucleotide-binding</keyword>
<accession>A0A4R7JJ86</accession>
<dbReference type="Pfam" id="PF00437">
    <property type="entry name" value="T2SSE"/>
    <property type="match status" value="1"/>
</dbReference>
<dbReference type="EMBL" id="SOAX01000008">
    <property type="protein sequence ID" value="TDT36983.1"/>
    <property type="molecule type" value="Genomic_DNA"/>
</dbReference>
<dbReference type="Gene3D" id="3.40.50.300">
    <property type="entry name" value="P-loop containing nucleotide triphosphate hydrolases"/>
    <property type="match status" value="1"/>
</dbReference>
<keyword evidence="3" id="KW-0067">ATP-binding</keyword>
<dbReference type="InterPro" id="IPR007831">
    <property type="entry name" value="T2SS_GspE_N"/>
</dbReference>